<dbReference type="STRING" id="425400.LS65_00760"/>
<sequence length="257" mass="29593">MEKNKNIIEHLNDFGKGVYDTFLVTPYNFGDFIGRISGLRDWQNGSVVIKDYYQQEAIEEVKLFWRGIASINSWDRAKILFNLAKNEIKNRPMYYLGSFAISGFMSSAIKTGSKVGDIAAKGTFTTTMTSTKILANIHEFYPSFKTLNNNICSLYSNNKNYTNLFNQDIIMCSFLQNDNQELTPQPQDLQQEKQKIYYNIQKTNTEFNSYKPIPIISFANPKVAYIQKLNPNDIDSLTKDSPIHLLNALYQCEDYIL</sequence>
<gene>
    <name evidence="1" type="ORF">LS65_009705</name>
</gene>
<dbReference type="Proteomes" id="UP000029707">
    <property type="component" value="Unassembled WGS sequence"/>
</dbReference>
<evidence type="ECO:0000313" key="1">
    <source>
        <dbReference type="EMBL" id="TLD98346.1"/>
    </source>
</evidence>
<organism evidence="1 2">
    <name type="scientific">Helicobacter japonicus</name>
    <dbReference type="NCBI Taxonomy" id="425400"/>
    <lineage>
        <taxon>Bacteria</taxon>
        <taxon>Pseudomonadati</taxon>
        <taxon>Campylobacterota</taxon>
        <taxon>Epsilonproteobacteria</taxon>
        <taxon>Campylobacterales</taxon>
        <taxon>Helicobacteraceae</taxon>
        <taxon>Helicobacter</taxon>
    </lineage>
</organism>
<reference evidence="1 2" key="1">
    <citation type="journal article" date="2014" name="Genome Announc.">
        <title>Draft genome sequences of eight enterohepatic helicobacter species isolated from both laboratory and wild rodents.</title>
        <authorList>
            <person name="Sheh A."/>
            <person name="Shen Z."/>
            <person name="Fox J.G."/>
        </authorList>
    </citation>
    <scope>NUCLEOTIDE SEQUENCE [LARGE SCALE GENOMIC DNA]</scope>
    <source>
        <strain evidence="1 2">MIT 01-6451</strain>
    </source>
</reference>
<evidence type="ECO:0000313" key="2">
    <source>
        <dbReference type="Proteomes" id="UP000029707"/>
    </source>
</evidence>
<proteinExistence type="predicted"/>
<keyword evidence="2" id="KW-1185">Reference proteome</keyword>
<dbReference type="EMBL" id="JRMQ02000042">
    <property type="protein sequence ID" value="TLD98346.1"/>
    <property type="molecule type" value="Genomic_DNA"/>
</dbReference>
<name>A0A4U8TE83_9HELI</name>
<comment type="caution">
    <text evidence="1">The sequence shown here is derived from an EMBL/GenBank/DDBJ whole genome shotgun (WGS) entry which is preliminary data.</text>
</comment>
<dbReference type="AlphaFoldDB" id="A0A4U8TE83"/>
<accession>A0A4U8TE83</accession>
<feature type="non-terminal residue" evidence="1">
    <location>
        <position position="257"/>
    </location>
</feature>
<protein>
    <submittedName>
        <fullName evidence="1">Uncharacterized protein</fullName>
    </submittedName>
</protein>